<dbReference type="AlphaFoldDB" id="A0A0F9WRD0"/>
<sequence length="158" mass="17643">MPKTVAEIESKLAKRIPKSGRLVGEVLDMSYHRNGVSGRGFWTILFVGHDDAEITTIAGFRFVATFFPREPDNPADDSDEFSTVEACVAVLRVQDLREGNADIAWRGDHFHDELQKLVDNYVPKHERTGGVQTDGTGREMTNRRGAIRAQKAKKASRS</sequence>
<evidence type="ECO:0000313" key="2">
    <source>
        <dbReference type="EMBL" id="KKN88771.1"/>
    </source>
</evidence>
<protein>
    <submittedName>
        <fullName evidence="2">Uncharacterized protein</fullName>
    </submittedName>
</protein>
<gene>
    <name evidence="2" type="ORF">LCGC14_0243780</name>
</gene>
<name>A0A0F9WRD0_9ZZZZ</name>
<accession>A0A0F9WRD0</accession>
<organism evidence="2">
    <name type="scientific">marine sediment metagenome</name>
    <dbReference type="NCBI Taxonomy" id="412755"/>
    <lineage>
        <taxon>unclassified sequences</taxon>
        <taxon>metagenomes</taxon>
        <taxon>ecological metagenomes</taxon>
    </lineage>
</organism>
<comment type="caution">
    <text evidence="2">The sequence shown here is derived from an EMBL/GenBank/DDBJ whole genome shotgun (WGS) entry which is preliminary data.</text>
</comment>
<dbReference type="EMBL" id="LAZR01000125">
    <property type="protein sequence ID" value="KKN88771.1"/>
    <property type="molecule type" value="Genomic_DNA"/>
</dbReference>
<reference evidence="2" key="1">
    <citation type="journal article" date="2015" name="Nature">
        <title>Complex archaea that bridge the gap between prokaryotes and eukaryotes.</title>
        <authorList>
            <person name="Spang A."/>
            <person name="Saw J.H."/>
            <person name="Jorgensen S.L."/>
            <person name="Zaremba-Niedzwiedzka K."/>
            <person name="Martijn J."/>
            <person name="Lind A.E."/>
            <person name="van Eijk R."/>
            <person name="Schleper C."/>
            <person name="Guy L."/>
            <person name="Ettema T.J."/>
        </authorList>
    </citation>
    <scope>NUCLEOTIDE SEQUENCE</scope>
</reference>
<evidence type="ECO:0000256" key="1">
    <source>
        <dbReference type="SAM" id="MobiDB-lite"/>
    </source>
</evidence>
<feature type="region of interest" description="Disordered" evidence="1">
    <location>
        <begin position="125"/>
        <end position="158"/>
    </location>
</feature>
<proteinExistence type="predicted"/>